<protein>
    <submittedName>
        <fullName evidence="8">FAD-binding protein</fullName>
    </submittedName>
</protein>
<comment type="similarity">
    <text evidence="2">Belongs to the oxygen-dependent FAD-linked oxidoreductase family.</text>
</comment>
<feature type="region of interest" description="Disordered" evidence="6">
    <location>
        <begin position="456"/>
        <end position="534"/>
    </location>
</feature>
<accession>A0A6N7ENL0</accession>
<evidence type="ECO:0000256" key="1">
    <source>
        <dbReference type="ARBA" id="ARBA00001974"/>
    </source>
</evidence>
<keyword evidence="9" id="KW-1185">Reference proteome</keyword>
<organism evidence="8 9">
    <name type="scientific">Georgenia subflava</name>
    <dbReference type="NCBI Taxonomy" id="1622177"/>
    <lineage>
        <taxon>Bacteria</taxon>
        <taxon>Bacillati</taxon>
        <taxon>Actinomycetota</taxon>
        <taxon>Actinomycetes</taxon>
        <taxon>Micrococcales</taxon>
        <taxon>Bogoriellaceae</taxon>
        <taxon>Georgenia</taxon>
    </lineage>
</organism>
<keyword evidence="5" id="KW-0560">Oxidoreductase</keyword>
<dbReference type="RefSeq" id="WP_152195297.1">
    <property type="nucleotide sequence ID" value="NZ_VUKD01000003.1"/>
</dbReference>
<dbReference type="InterPro" id="IPR016166">
    <property type="entry name" value="FAD-bd_PCMH"/>
</dbReference>
<dbReference type="InterPro" id="IPR006093">
    <property type="entry name" value="Oxy_OxRdtase_FAD_BS"/>
</dbReference>
<dbReference type="InterPro" id="IPR036318">
    <property type="entry name" value="FAD-bd_PCMH-like_sf"/>
</dbReference>
<evidence type="ECO:0000256" key="4">
    <source>
        <dbReference type="ARBA" id="ARBA00022827"/>
    </source>
</evidence>
<dbReference type="PANTHER" id="PTHR42973:SF39">
    <property type="entry name" value="FAD-BINDING PCMH-TYPE DOMAIN-CONTAINING PROTEIN"/>
    <property type="match status" value="1"/>
</dbReference>
<feature type="compositionally biased region" description="Basic and acidic residues" evidence="6">
    <location>
        <begin position="508"/>
        <end position="534"/>
    </location>
</feature>
<reference evidence="8 9" key="1">
    <citation type="submission" date="2019-10" db="EMBL/GenBank/DDBJ databases">
        <title>Georgenia wutianyii sp. nov. and Georgenia yuyongxinii sp. nov. isolated from plateau pika (Ochotona curzoniae) in the Qinghai-Tibet plateau of China.</title>
        <authorList>
            <person name="Tian Z."/>
        </authorList>
    </citation>
    <scope>NUCLEOTIDE SEQUENCE [LARGE SCALE GENOMIC DNA]</scope>
    <source>
        <strain evidence="8 9">JCM 19765</strain>
    </source>
</reference>
<evidence type="ECO:0000256" key="6">
    <source>
        <dbReference type="SAM" id="MobiDB-lite"/>
    </source>
</evidence>
<sequence>MTGTPRLDVDFSALQDRLTGRVHLPGEDSYTALTTPWNLAVQPTPSAVVAVADAADIGEVLRFAATVGLPVAVQSTGHGIVDNLDGALLVHVGALDECTVHPEGWARVGAGVKWQTVLDAAAVHGLAALVGSAPDVGVVGYTTGGGIGPVARTWGAASDRVRAVDVVTGDGVVRRATATEEPDLFWGLRGGKGALGVVTAVEFDLVEQPEIYGGGLYFDSEHTTAVLHSWRTWCEDLPPEATTSLALLNLPDGVPGVPPPLAGRFSVAVRFVWTGDHRDGARVLAPIRAVAEPIIDAVGPLPFSQIGFVHSDPVDPLPVHESSHLLNELPGEAVDALLAVAGPGTGSPQLMVEIRQLGGALARPGPVSSALCQRDAAFSVLLIGVPAPPIAEAVLSHAAMVAEVLAPWTTGGRLPNFGADAGVESFARCYDAPTMSRLTDLAERYDPHSLFRVGHVPARTPATAPRAPVDDAEAADATVRTVSVPASDPEPDVMAGRAAATVPEQETDLERGTGLERETELKRGPDLERGTELD</sequence>
<dbReference type="InterPro" id="IPR006094">
    <property type="entry name" value="Oxid_FAD_bind_N"/>
</dbReference>
<keyword evidence="3" id="KW-0285">Flavoprotein</keyword>
<dbReference type="EMBL" id="WHPC01000082">
    <property type="protein sequence ID" value="MPV38457.1"/>
    <property type="molecule type" value="Genomic_DNA"/>
</dbReference>
<feature type="domain" description="FAD-binding PCMH-type" evidence="7">
    <location>
        <begin position="41"/>
        <end position="208"/>
    </location>
</feature>
<keyword evidence="4" id="KW-0274">FAD</keyword>
<dbReference type="PROSITE" id="PS51387">
    <property type="entry name" value="FAD_PCMH"/>
    <property type="match status" value="1"/>
</dbReference>
<proteinExistence type="inferred from homology"/>
<dbReference type="GO" id="GO:0016491">
    <property type="term" value="F:oxidoreductase activity"/>
    <property type="evidence" value="ECO:0007669"/>
    <property type="project" value="UniProtKB-KW"/>
</dbReference>
<comment type="cofactor">
    <cofactor evidence="1">
        <name>FAD</name>
        <dbReference type="ChEBI" id="CHEBI:57692"/>
    </cofactor>
</comment>
<dbReference type="SUPFAM" id="SSF56176">
    <property type="entry name" value="FAD-binding/transporter-associated domain-like"/>
    <property type="match status" value="1"/>
</dbReference>
<evidence type="ECO:0000256" key="3">
    <source>
        <dbReference type="ARBA" id="ARBA00022630"/>
    </source>
</evidence>
<evidence type="ECO:0000313" key="8">
    <source>
        <dbReference type="EMBL" id="MPV38457.1"/>
    </source>
</evidence>
<dbReference type="InterPro" id="IPR016167">
    <property type="entry name" value="FAD-bd_PCMH_sub1"/>
</dbReference>
<comment type="caution">
    <text evidence="8">The sequence shown here is derived from an EMBL/GenBank/DDBJ whole genome shotgun (WGS) entry which is preliminary data.</text>
</comment>
<dbReference type="Gene3D" id="3.30.43.10">
    <property type="entry name" value="Uridine Diphospho-n-acetylenolpyruvylglucosamine Reductase, domain 2"/>
    <property type="match status" value="1"/>
</dbReference>
<dbReference type="Gene3D" id="3.40.462.20">
    <property type="match status" value="1"/>
</dbReference>
<dbReference type="PROSITE" id="PS00862">
    <property type="entry name" value="OX2_COVAL_FAD"/>
    <property type="match status" value="1"/>
</dbReference>
<evidence type="ECO:0000313" key="9">
    <source>
        <dbReference type="Proteomes" id="UP000437709"/>
    </source>
</evidence>
<dbReference type="OrthoDB" id="9775082at2"/>
<dbReference type="Proteomes" id="UP000437709">
    <property type="component" value="Unassembled WGS sequence"/>
</dbReference>
<dbReference type="PANTHER" id="PTHR42973">
    <property type="entry name" value="BINDING OXIDOREDUCTASE, PUTATIVE (AFU_ORTHOLOGUE AFUA_1G17690)-RELATED"/>
    <property type="match status" value="1"/>
</dbReference>
<dbReference type="InterPro" id="IPR050416">
    <property type="entry name" value="FAD-linked_Oxidoreductase"/>
</dbReference>
<dbReference type="GO" id="GO:0071949">
    <property type="term" value="F:FAD binding"/>
    <property type="evidence" value="ECO:0007669"/>
    <property type="project" value="InterPro"/>
</dbReference>
<dbReference type="Pfam" id="PF01565">
    <property type="entry name" value="FAD_binding_4"/>
    <property type="match status" value="1"/>
</dbReference>
<evidence type="ECO:0000256" key="5">
    <source>
        <dbReference type="ARBA" id="ARBA00023002"/>
    </source>
</evidence>
<evidence type="ECO:0000256" key="2">
    <source>
        <dbReference type="ARBA" id="ARBA00005466"/>
    </source>
</evidence>
<gene>
    <name evidence="8" type="ORF">GB881_15675</name>
</gene>
<dbReference type="AlphaFoldDB" id="A0A6N7ENL0"/>
<feature type="compositionally biased region" description="Low complexity" evidence="6">
    <location>
        <begin position="456"/>
        <end position="467"/>
    </location>
</feature>
<dbReference type="InterPro" id="IPR016169">
    <property type="entry name" value="FAD-bd_PCMH_sub2"/>
</dbReference>
<evidence type="ECO:0000259" key="7">
    <source>
        <dbReference type="PROSITE" id="PS51387"/>
    </source>
</evidence>
<name>A0A6N7ENL0_9MICO</name>
<dbReference type="Gene3D" id="3.30.465.10">
    <property type="match status" value="1"/>
</dbReference>